<comment type="caution">
    <text evidence="1">The sequence shown here is derived from an EMBL/GenBank/DDBJ whole genome shotgun (WGS) entry which is preliminary data.</text>
</comment>
<dbReference type="EMBL" id="JAPDRP010000025">
    <property type="protein sequence ID" value="KAJ9636240.1"/>
    <property type="molecule type" value="Genomic_DNA"/>
</dbReference>
<reference evidence="1" key="1">
    <citation type="submission" date="2022-10" db="EMBL/GenBank/DDBJ databases">
        <title>Culturing micro-colonial fungi from biological soil crusts in the Mojave desert and describing Neophaeococcomyces mojavensis, and introducing the new genera and species Taxawa tesnikishii.</title>
        <authorList>
            <person name="Kurbessoian T."/>
            <person name="Stajich J.E."/>
        </authorList>
    </citation>
    <scope>NUCLEOTIDE SEQUENCE</scope>
    <source>
        <strain evidence="1">JES_115</strain>
    </source>
</reference>
<sequence>MPKTDAPKGPDWAACEKSLEGSRMPSRWGMVIPERPMSALNRARDFEFINISSPVDLRLPKNQKAVRSRAAVRSGPSRRNVRQPRDSPSEQTEPQPEAQAVRLFMPRDSSQGQGSSSDESPKSTPYSMPNPQELLGQGKVNPFKTYPVPWDPSIPALYLASDVLDMDEPGQPSFMKTQWWSLALGEPALFWLNMMFAASHSQSTGKCITGPGHTLRLKSQAIAALNQSLADDRRSVNDALIGAVLAIGSYEIIYGQSFSAHIHMTGLQRIVALRGGLDALGFHGFLQQIVLWMDRNQASLTGRKLYFPEASTKALYCPPKVDVIRLPRSFKNILTLKFLLDPTVADALTRLQQIIAPLNAVRATNAAADTDVRISLGAVEFQLLRLWGDPTS</sequence>
<evidence type="ECO:0000313" key="1">
    <source>
        <dbReference type="EMBL" id="KAJ9636240.1"/>
    </source>
</evidence>
<dbReference type="Proteomes" id="UP001172680">
    <property type="component" value="Unassembled WGS sequence"/>
</dbReference>
<protein>
    <submittedName>
        <fullName evidence="1">Uncharacterized protein</fullName>
    </submittedName>
</protein>
<name>A0ACC2YLX1_9PEZI</name>
<proteinExistence type="predicted"/>
<accession>A0ACC2YLX1</accession>
<gene>
    <name evidence="1" type="ORF">H2199_007915</name>
</gene>
<evidence type="ECO:0000313" key="2">
    <source>
        <dbReference type="Proteomes" id="UP001172680"/>
    </source>
</evidence>
<keyword evidence="2" id="KW-1185">Reference proteome</keyword>
<organism evidence="1 2">
    <name type="scientific">Coniosporium tulheliwenetii</name>
    <dbReference type="NCBI Taxonomy" id="3383036"/>
    <lineage>
        <taxon>Eukaryota</taxon>
        <taxon>Fungi</taxon>
        <taxon>Dikarya</taxon>
        <taxon>Ascomycota</taxon>
        <taxon>Pezizomycotina</taxon>
        <taxon>Dothideomycetes</taxon>
        <taxon>Dothideomycetes incertae sedis</taxon>
        <taxon>Coniosporium</taxon>
    </lineage>
</organism>